<feature type="repeat" description="ANK" evidence="3">
    <location>
        <begin position="1251"/>
        <end position="1283"/>
    </location>
</feature>
<feature type="domain" description="Nephrocystin 3-like N-terminal" evidence="6">
    <location>
        <begin position="482"/>
        <end position="658"/>
    </location>
</feature>
<keyword evidence="2" id="KW-0677">Repeat</keyword>
<dbReference type="PROSITE" id="PS50088">
    <property type="entry name" value="ANK_REPEAT"/>
    <property type="match status" value="8"/>
</dbReference>
<evidence type="ECO:0000256" key="3">
    <source>
        <dbReference type="PROSITE-ProRule" id="PRU00023"/>
    </source>
</evidence>
<dbReference type="Pfam" id="PF24883">
    <property type="entry name" value="NPHP3_N"/>
    <property type="match status" value="1"/>
</dbReference>
<feature type="repeat" description="ANK" evidence="3">
    <location>
        <begin position="1004"/>
        <end position="1036"/>
    </location>
</feature>
<keyword evidence="4" id="KW-0472">Membrane</keyword>
<feature type="repeat" description="ANK" evidence="3">
    <location>
        <begin position="1070"/>
        <end position="1102"/>
    </location>
</feature>
<accession>A0A3D8RGC3</accession>
<evidence type="ECO:0000256" key="4">
    <source>
        <dbReference type="SAM" id="Phobius"/>
    </source>
</evidence>
<sequence length="1399" mass="155378">MFATREFPSEIILIVAAVQLFAIAIALAVWKLAVPRQPDQTSTTKPSPQSSTFRLSRVPKDFGNKEEIQAWLQCLPGFSGSQNTASSLKEPACCENDISLDLKISVASENLRYAQAIVTVTSTSPIAIPARIKGPPDHEIEIDTHFQGLTVLYADDTAAAGDGIAADSNRVQSVIFVHGLGGHAIHSWRSRTSSEFWIVDFLPQDVKHVRIMTYGYDTTLDIGGKQHHGKKSINSLAKSMLEEICTMRDDEASQKRPIIFLGHSLGGLVIKDALVTASKSQGHKPWQRIFQSCQSLVFFGVPNLGMSFEELARMVDGSESEQLVRDLLVDKDHDTRPLLQRLNEEFVECLQKRNDFDILCYYETKLSPRISKEKDQVISHRGTLIVNQASAAYTGLTAKSYNILELEGDHRSMVKFAERNRTGYRGLSGRIKQFIDRAIETKRSDFVDFSTKLTTEDRACIQSLAYTEMGYRRQEADEAHPNTCNWVLEHENHKRWRSENRGLLWIKGKPGSGKSTLMAFLYGQLQQVPPVERGLSLDFFFHRRGVELQKTMTGMLRSFLCQIYTKVPMTRKIIIRPFQEKRILGEAGTAWQWQPKELRDLFIETVVMAATSMKMTIFVDALDEAGEEGARELASLFHLLNDRLDQAQGTAKICISCRHYPIVATIPGLEIWVENYNSPDIALYVRDTLHISIPREFDSTSTAIKDLESDIVDKSLGVFQWARLVLPIVAEQINDGDSIEEVHKLLARVPQGLSEIYEYILKSVIKRRNYDKTLRLMRWVCLAERPLSLTELRYAMVAIDASIRSTARSFEKVVGFADSDERMARQTTSLSGGLAEVKYQDNGSKVVQFVHQSVNDYLQSSGLAFLVSLCRDKVSNNKSVVMSEGSKEDIIGGSQHWLTQSCVHYLLSTDIDISLLGRKPTQRGSPFSNQEREVLKEIQEKLPFIVYATDYWLVHAEKAESHGFFQTCLIEAFGSPPGPVFQAWIEFFKFFKHIEMSQSPYHETGSTLLHAACSSNLPSIVEALLNQGTDPNQKDDVGNRPLHLAARKGVDKLAQMLIEHGAEINAKNDSHNTALELAAANGAVEIANHLLDLGVDVNESTGYSGNALYGAVTRGSELLVKMLLNNGADINAQGGKYGNALQAASSGGHEQIVKLLLDMQANVNAQVKLLLDMQANVNAQGGYYGNALQAASSGGHGETVRLLLDRGANMAGSDMQGRNALYFAMRGNSNAIFQILISLIGLREWAKPDVQGCSSLHFAASGGSTEALASLLDTGCDANQSDTYGWTALHWASRNGSYPACQMLLDAGCDVSKKDASNRTAFDVAVICQHDSLLSLLHPQISSEEISNILSTSGRQQYYRQCNCCFHVSIIPSFISGPQLIFMLGSRRRSLPMQTVPRF</sequence>
<dbReference type="InterPro" id="IPR027417">
    <property type="entry name" value="P-loop_NTPase"/>
</dbReference>
<organism evidence="7 8">
    <name type="scientific">Coleophoma cylindrospora</name>
    <dbReference type="NCBI Taxonomy" id="1849047"/>
    <lineage>
        <taxon>Eukaryota</taxon>
        <taxon>Fungi</taxon>
        <taxon>Dikarya</taxon>
        <taxon>Ascomycota</taxon>
        <taxon>Pezizomycotina</taxon>
        <taxon>Leotiomycetes</taxon>
        <taxon>Helotiales</taxon>
        <taxon>Dermateaceae</taxon>
        <taxon>Coleophoma</taxon>
    </lineage>
</organism>
<evidence type="ECO:0000313" key="8">
    <source>
        <dbReference type="Proteomes" id="UP000256645"/>
    </source>
</evidence>
<comment type="caution">
    <text evidence="7">The sequence shown here is derived from an EMBL/GenBank/DDBJ whole genome shotgun (WGS) entry which is preliminary data.</text>
</comment>
<keyword evidence="4" id="KW-0812">Transmembrane</keyword>
<dbReference type="PRINTS" id="PR01415">
    <property type="entry name" value="ANKYRIN"/>
</dbReference>
<feature type="repeat" description="ANK" evidence="3">
    <location>
        <begin position="1183"/>
        <end position="1215"/>
    </location>
</feature>
<evidence type="ECO:0000313" key="7">
    <source>
        <dbReference type="EMBL" id="RDW73010.1"/>
    </source>
</evidence>
<dbReference type="Gene3D" id="1.25.40.20">
    <property type="entry name" value="Ankyrin repeat-containing domain"/>
    <property type="match status" value="4"/>
</dbReference>
<evidence type="ECO:0000259" key="5">
    <source>
        <dbReference type="Pfam" id="PF05057"/>
    </source>
</evidence>
<protein>
    <submittedName>
        <fullName evidence="7">Uncharacterized protein</fullName>
    </submittedName>
</protein>
<reference evidence="7 8" key="1">
    <citation type="journal article" date="2018" name="IMA Fungus">
        <title>IMA Genome-F 9: Draft genome sequence of Annulohypoxylon stygium, Aspergillus mulundensis, Berkeleyomyces basicola (syn. Thielaviopsis basicola), Ceratocystis smalleyi, two Cercospora beticola strains, Coleophoma cylindrospora, Fusarium fracticaudum, Phialophora cf. hyalina, and Morchella septimelata.</title>
        <authorList>
            <person name="Wingfield B.D."/>
            <person name="Bills G.F."/>
            <person name="Dong Y."/>
            <person name="Huang W."/>
            <person name="Nel W.J."/>
            <person name="Swalarsk-Parry B.S."/>
            <person name="Vaghefi N."/>
            <person name="Wilken P.M."/>
            <person name="An Z."/>
            <person name="de Beer Z.W."/>
            <person name="De Vos L."/>
            <person name="Chen L."/>
            <person name="Duong T.A."/>
            <person name="Gao Y."/>
            <person name="Hammerbacher A."/>
            <person name="Kikkert J.R."/>
            <person name="Li Y."/>
            <person name="Li H."/>
            <person name="Li K."/>
            <person name="Li Q."/>
            <person name="Liu X."/>
            <person name="Ma X."/>
            <person name="Naidoo K."/>
            <person name="Pethybridge S.J."/>
            <person name="Sun J."/>
            <person name="Steenkamp E.T."/>
            <person name="van der Nest M.A."/>
            <person name="van Wyk S."/>
            <person name="Wingfield M.J."/>
            <person name="Xiong C."/>
            <person name="Yue Q."/>
            <person name="Zhang X."/>
        </authorList>
    </citation>
    <scope>NUCLEOTIDE SEQUENCE [LARGE SCALE GENOMIC DNA]</scope>
    <source>
        <strain evidence="7 8">BP6252</strain>
    </source>
</reference>
<dbReference type="InterPro" id="IPR056884">
    <property type="entry name" value="NPHP3-like_N"/>
</dbReference>
<dbReference type="PROSITE" id="PS50297">
    <property type="entry name" value="ANK_REP_REGION"/>
    <property type="match status" value="6"/>
</dbReference>
<comment type="similarity">
    <text evidence="1">Belongs to the putative lipase ROG1 family.</text>
</comment>
<keyword evidence="8" id="KW-1185">Reference proteome</keyword>
<feature type="repeat" description="ANK" evidence="3">
    <location>
        <begin position="1037"/>
        <end position="1069"/>
    </location>
</feature>
<feature type="domain" description="DUF676" evidence="5">
    <location>
        <begin position="174"/>
        <end position="356"/>
    </location>
</feature>
<feature type="repeat" description="ANK" evidence="3">
    <location>
        <begin position="1103"/>
        <end position="1135"/>
    </location>
</feature>
<dbReference type="Gene3D" id="3.40.50.300">
    <property type="entry name" value="P-loop containing nucleotide triphosphate hydrolases"/>
    <property type="match status" value="1"/>
</dbReference>
<dbReference type="SMART" id="SM00248">
    <property type="entry name" value="ANK"/>
    <property type="match status" value="10"/>
</dbReference>
<dbReference type="Gene3D" id="3.40.50.1820">
    <property type="entry name" value="alpha/beta hydrolase"/>
    <property type="match status" value="1"/>
</dbReference>
<keyword evidence="4" id="KW-1133">Transmembrane helix</keyword>
<dbReference type="InterPro" id="IPR029058">
    <property type="entry name" value="AB_hydrolase_fold"/>
</dbReference>
<name>A0A3D8RGC3_9HELO</name>
<dbReference type="PANTHER" id="PTHR10039">
    <property type="entry name" value="AMELOGENIN"/>
    <property type="match status" value="1"/>
</dbReference>
<dbReference type="Pfam" id="PF13637">
    <property type="entry name" value="Ank_4"/>
    <property type="match status" value="1"/>
</dbReference>
<feature type="repeat" description="ANK" evidence="3">
    <location>
        <begin position="1284"/>
        <end position="1316"/>
    </location>
</feature>
<dbReference type="SUPFAM" id="SSF53474">
    <property type="entry name" value="alpha/beta-Hydrolases"/>
    <property type="match status" value="1"/>
</dbReference>
<dbReference type="InterPro" id="IPR007751">
    <property type="entry name" value="DUF676_lipase-like"/>
</dbReference>
<dbReference type="InterPro" id="IPR036770">
    <property type="entry name" value="Ankyrin_rpt-contain_sf"/>
</dbReference>
<evidence type="ECO:0000259" key="6">
    <source>
        <dbReference type="Pfam" id="PF24883"/>
    </source>
</evidence>
<dbReference type="OrthoDB" id="7464126at2759"/>
<feature type="transmembrane region" description="Helical" evidence="4">
    <location>
        <begin position="12"/>
        <end position="33"/>
    </location>
</feature>
<feature type="repeat" description="ANK" evidence="3">
    <location>
        <begin position="1136"/>
        <end position="1168"/>
    </location>
</feature>
<gene>
    <name evidence="7" type="ORF">BP6252_06917</name>
</gene>
<evidence type="ECO:0000256" key="2">
    <source>
        <dbReference type="ARBA" id="ARBA00022737"/>
    </source>
</evidence>
<dbReference type="Proteomes" id="UP000256645">
    <property type="component" value="Unassembled WGS sequence"/>
</dbReference>
<dbReference type="SUPFAM" id="SSF48403">
    <property type="entry name" value="Ankyrin repeat"/>
    <property type="match status" value="1"/>
</dbReference>
<dbReference type="EMBL" id="PDLM01000007">
    <property type="protein sequence ID" value="RDW73010.1"/>
    <property type="molecule type" value="Genomic_DNA"/>
</dbReference>
<evidence type="ECO:0000256" key="1">
    <source>
        <dbReference type="ARBA" id="ARBA00007920"/>
    </source>
</evidence>
<dbReference type="Pfam" id="PF12796">
    <property type="entry name" value="Ank_2"/>
    <property type="match status" value="3"/>
</dbReference>
<dbReference type="Pfam" id="PF05057">
    <property type="entry name" value="DUF676"/>
    <property type="match status" value="1"/>
</dbReference>
<dbReference type="PANTHER" id="PTHR10039:SF5">
    <property type="entry name" value="NACHT DOMAIN-CONTAINING PROTEIN"/>
    <property type="match status" value="1"/>
</dbReference>
<keyword evidence="3" id="KW-0040">ANK repeat</keyword>
<dbReference type="InterPro" id="IPR002110">
    <property type="entry name" value="Ankyrin_rpt"/>
</dbReference>
<dbReference type="STRING" id="1849047.A0A3D8RGC3"/>
<proteinExistence type="inferred from homology"/>